<name>A0ABX9MGZ1_9DEIN</name>
<evidence type="ECO:0000256" key="1">
    <source>
        <dbReference type="SAM" id="SignalP"/>
    </source>
</evidence>
<evidence type="ECO:0000313" key="3">
    <source>
        <dbReference type="Proteomes" id="UP000265443"/>
    </source>
</evidence>
<protein>
    <submittedName>
        <fullName evidence="2">Uncharacterized protein</fullName>
    </submittedName>
</protein>
<accession>A0ABX9MGZ1</accession>
<proteinExistence type="predicted"/>
<keyword evidence="3" id="KW-1185">Reference proteome</keyword>
<dbReference type="EMBL" id="QWKY01000155">
    <property type="protein sequence ID" value="RIH74169.1"/>
    <property type="molecule type" value="Genomic_DNA"/>
</dbReference>
<reference evidence="2 3" key="1">
    <citation type="submission" date="2018-08" db="EMBL/GenBank/DDBJ databases">
        <title>Meiothermus hypogaeus DSM 23238 genome sequencing project.</title>
        <authorList>
            <person name="Da Costa M.S."/>
            <person name="Albuquerque L."/>
            <person name="Raposo P."/>
            <person name="Froufe H.J.C."/>
            <person name="Barroso C.S."/>
            <person name="Egas C."/>
        </authorList>
    </citation>
    <scope>NUCLEOTIDE SEQUENCE [LARGE SCALE GENOMIC DNA]</scope>
    <source>
        <strain evidence="2 3">DSM 23238</strain>
    </source>
</reference>
<organism evidence="2 3">
    <name type="scientific">Meiothermus hypogaeus</name>
    <dbReference type="NCBI Taxonomy" id="884155"/>
    <lineage>
        <taxon>Bacteria</taxon>
        <taxon>Thermotogati</taxon>
        <taxon>Deinococcota</taxon>
        <taxon>Deinococci</taxon>
        <taxon>Thermales</taxon>
        <taxon>Thermaceae</taxon>
        <taxon>Meiothermus</taxon>
    </lineage>
</organism>
<keyword evidence="1" id="KW-0732">Signal</keyword>
<feature type="signal peptide" evidence="1">
    <location>
        <begin position="1"/>
        <end position="18"/>
    </location>
</feature>
<evidence type="ECO:0000313" key="2">
    <source>
        <dbReference type="EMBL" id="RIH74169.1"/>
    </source>
</evidence>
<gene>
    <name evidence="2" type="ORF">Mhypo_03493</name>
</gene>
<sequence length="329" mass="36473">MRVVLLSSLLALLPLAFAQSESAFKVAWDCGAPAEKVVCLQHSGLVQVGFSRNGGLNQPVSLEPALALGARLQVQMLWEGVGYLADLGLWYEGAVQFGLLEAYIHEDLGEFGLSLGKRRDYSGPWDDTLVGRDGRWGVFARYRPAEVSGLGLEVAYLPNAGLAGGQGFVGAGAGIFQLGTFVEIVQIPNGLGELKPSLSLYPRVGLQGQEVEVFWQSDRGFWSRASLPLPLGQALGWVLQCPCNADTEAWALILDRSRFEISVWWNPEWDYLGENSPFLPQERLRAWLQEPRKLLLGMAYSWNEQLRLAVDLSRAPVEALRVYFQLHWQ</sequence>
<comment type="caution">
    <text evidence="2">The sequence shown here is derived from an EMBL/GenBank/DDBJ whole genome shotgun (WGS) entry which is preliminary data.</text>
</comment>
<dbReference type="Proteomes" id="UP000265443">
    <property type="component" value="Unassembled WGS sequence"/>
</dbReference>
<feature type="chain" id="PRO_5047271162" evidence="1">
    <location>
        <begin position="19"/>
        <end position="329"/>
    </location>
</feature>